<protein>
    <submittedName>
        <fullName evidence="4">Aminotransferase, class III</fullName>
    </submittedName>
</protein>
<dbReference type="InterPro" id="IPR015422">
    <property type="entry name" value="PyrdxlP-dep_Trfase_small"/>
</dbReference>
<dbReference type="PROSITE" id="PS00600">
    <property type="entry name" value="AA_TRANSFER_CLASS_3"/>
    <property type="match status" value="1"/>
</dbReference>
<dbReference type="Proteomes" id="UP000005273">
    <property type="component" value="Unassembled WGS sequence"/>
</dbReference>
<gene>
    <name evidence="4" type="ORF">HMPREF1705_04503</name>
</gene>
<organism evidence="4 5">
    <name type="scientific">Acetomicrobium hydrogeniformans ATCC BAA-1850</name>
    <dbReference type="NCBI Taxonomy" id="592015"/>
    <lineage>
        <taxon>Bacteria</taxon>
        <taxon>Thermotogati</taxon>
        <taxon>Synergistota</taxon>
        <taxon>Synergistia</taxon>
        <taxon>Synergistales</taxon>
        <taxon>Acetomicrobiaceae</taxon>
        <taxon>Acetomicrobium</taxon>
    </lineage>
</organism>
<dbReference type="Gene3D" id="3.90.1150.10">
    <property type="entry name" value="Aspartate Aminotransferase, domain 1"/>
    <property type="match status" value="1"/>
</dbReference>
<keyword evidence="2 3" id="KW-0663">Pyridoxal phosphate</keyword>
<dbReference type="SUPFAM" id="SSF53383">
    <property type="entry name" value="PLP-dependent transferases"/>
    <property type="match status" value="1"/>
</dbReference>
<proteinExistence type="inferred from homology"/>
<dbReference type="PANTHER" id="PTHR43094:SF1">
    <property type="entry name" value="AMINOTRANSFERASE CLASS-III"/>
    <property type="match status" value="1"/>
</dbReference>
<dbReference type="InterPro" id="IPR015424">
    <property type="entry name" value="PyrdxlP-dep_Trfase"/>
</dbReference>
<evidence type="ECO:0000256" key="2">
    <source>
        <dbReference type="ARBA" id="ARBA00022898"/>
    </source>
</evidence>
<keyword evidence="4" id="KW-0808">Transferase</keyword>
<sequence length="458" mass="49931">MCFFTNRTLEAREMGGKVFQRNFKAVMPRVVKGEGIYLYDEEGKRYLDGCSGALISNLGHGVPEIIDAITEQLKTIEFAHTSRWRSAALEEAAEEVASIAPEGLDYVWFVSGGSEAVESAIKLARQYFVERDGVSTSKALVVARWNSYHGSTIGTMAVGGSIPRRRIYSPLFKEYPKIVAHYCYRCPFGKKYPQCGITCAHQLEDIIKNIGSQYISAFIAEPMVGSAIGALVPPDEYWPIVREICDRYDILLIADEVMTGFGRTGANFCVNHWNVIPDIIATAKGMAAGYIPTGGIIIRNEIAETVRNGSGAFVHGHTYNGNPVSGAATAAVIRYMKKHDLVTNARLQGEKLGRGLKEIEASNPIVGDVRGRGLMWGVELVMDKESKKPFPKSKGAAALAMKECLDRGIVIYPGGGMVDGIDGDNFLIGPPLVITAEQVDELLNKLEEGLTATAEKLL</sequence>
<dbReference type="PANTHER" id="PTHR43094">
    <property type="entry name" value="AMINOTRANSFERASE"/>
    <property type="match status" value="1"/>
</dbReference>
<accession>A0A0T5XBY9</accession>
<name>A0A0T5XBY9_9BACT</name>
<evidence type="ECO:0000256" key="3">
    <source>
        <dbReference type="RuleBase" id="RU003560"/>
    </source>
</evidence>
<evidence type="ECO:0000313" key="4">
    <source>
        <dbReference type="EMBL" id="KRT35237.1"/>
    </source>
</evidence>
<dbReference type="GO" id="GO:0030170">
    <property type="term" value="F:pyridoxal phosphate binding"/>
    <property type="evidence" value="ECO:0007669"/>
    <property type="project" value="InterPro"/>
</dbReference>
<dbReference type="EMBL" id="ACJX03000001">
    <property type="protein sequence ID" value="KRT35237.1"/>
    <property type="molecule type" value="Genomic_DNA"/>
</dbReference>
<dbReference type="eggNOG" id="COG0161">
    <property type="taxonomic scope" value="Bacteria"/>
</dbReference>
<dbReference type="InterPro" id="IPR049704">
    <property type="entry name" value="Aminotrans_3_PPA_site"/>
</dbReference>
<dbReference type="InterPro" id="IPR005814">
    <property type="entry name" value="Aminotrans_3"/>
</dbReference>
<dbReference type="AlphaFoldDB" id="A0A0T5XBY9"/>
<keyword evidence="5" id="KW-1185">Reference proteome</keyword>
<dbReference type="NCBIfam" id="NF005685">
    <property type="entry name" value="PRK07483.1"/>
    <property type="match status" value="1"/>
</dbReference>
<dbReference type="InterPro" id="IPR015421">
    <property type="entry name" value="PyrdxlP-dep_Trfase_major"/>
</dbReference>
<dbReference type="Pfam" id="PF00202">
    <property type="entry name" value="Aminotran_3"/>
    <property type="match status" value="1"/>
</dbReference>
<comment type="caution">
    <text evidence="4">The sequence shown here is derived from an EMBL/GenBank/DDBJ whole genome shotgun (WGS) entry which is preliminary data.</text>
</comment>
<dbReference type="Gene3D" id="3.40.640.10">
    <property type="entry name" value="Type I PLP-dependent aspartate aminotransferase-like (Major domain)"/>
    <property type="match status" value="1"/>
</dbReference>
<dbReference type="PIRSF" id="PIRSF000521">
    <property type="entry name" value="Transaminase_4ab_Lys_Orn"/>
    <property type="match status" value="1"/>
</dbReference>
<dbReference type="CDD" id="cd00610">
    <property type="entry name" value="OAT_like"/>
    <property type="match status" value="1"/>
</dbReference>
<keyword evidence="4" id="KW-0032">Aminotransferase</keyword>
<comment type="similarity">
    <text evidence="1 3">Belongs to the class-III pyridoxal-phosphate-dependent aminotransferase family.</text>
</comment>
<dbReference type="STRING" id="592015.HMPREF1705_04503"/>
<evidence type="ECO:0000313" key="5">
    <source>
        <dbReference type="Proteomes" id="UP000005273"/>
    </source>
</evidence>
<reference evidence="5" key="1">
    <citation type="submission" date="2012-09" db="EMBL/GenBank/DDBJ databases">
        <authorList>
            <person name="Weinstock G."/>
            <person name="Sodergren E."/>
            <person name="Clifton S."/>
            <person name="Fulton L."/>
            <person name="Fulton B."/>
            <person name="Courtney L."/>
            <person name="Fronick C."/>
            <person name="Harrison M."/>
            <person name="Strong C."/>
            <person name="Farmer C."/>
            <person name="Delehaunty K."/>
            <person name="Markovic C."/>
            <person name="Hall O."/>
            <person name="Minx P."/>
            <person name="Tomlinson C."/>
            <person name="Mitreva M."/>
            <person name="Nelson J."/>
            <person name="Hou S."/>
            <person name="Wollam A."/>
            <person name="Pepin K.H."/>
            <person name="Johnson M."/>
            <person name="Bhonagiri V."/>
            <person name="Nash W.E."/>
            <person name="Suruliraj S."/>
            <person name="Warren W."/>
            <person name="Chinwalla A."/>
            <person name="Mardis E.R."/>
            <person name="Wilson R.K."/>
        </authorList>
    </citation>
    <scope>NUCLEOTIDE SEQUENCE [LARGE SCALE GENOMIC DNA]</scope>
    <source>
        <strain evidence="5">OS1</strain>
    </source>
</reference>
<dbReference type="GO" id="GO:0008483">
    <property type="term" value="F:transaminase activity"/>
    <property type="evidence" value="ECO:0007669"/>
    <property type="project" value="UniProtKB-KW"/>
</dbReference>
<evidence type="ECO:0000256" key="1">
    <source>
        <dbReference type="ARBA" id="ARBA00008954"/>
    </source>
</evidence>